<organism evidence="1 2">
    <name type="scientific">Vararia minispora EC-137</name>
    <dbReference type="NCBI Taxonomy" id="1314806"/>
    <lineage>
        <taxon>Eukaryota</taxon>
        <taxon>Fungi</taxon>
        <taxon>Dikarya</taxon>
        <taxon>Basidiomycota</taxon>
        <taxon>Agaricomycotina</taxon>
        <taxon>Agaricomycetes</taxon>
        <taxon>Russulales</taxon>
        <taxon>Lachnocladiaceae</taxon>
        <taxon>Vararia</taxon>
    </lineage>
</organism>
<reference evidence="1" key="2">
    <citation type="journal article" date="2022" name="New Phytol.">
        <title>Evolutionary transition to the ectomycorrhizal habit in the genomes of a hyperdiverse lineage of mushroom-forming fungi.</title>
        <authorList>
            <person name="Looney B."/>
            <person name="Miyauchi S."/>
            <person name="Morin E."/>
            <person name="Drula E."/>
            <person name="Courty P.E."/>
            <person name="Kohler A."/>
            <person name="Kuo A."/>
            <person name="LaButti K."/>
            <person name="Pangilinan J."/>
            <person name="Lipzen A."/>
            <person name="Riley R."/>
            <person name="Andreopoulos W."/>
            <person name="He G."/>
            <person name="Johnson J."/>
            <person name="Nolan M."/>
            <person name="Tritt A."/>
            <person name="Barry K.W."/>
            <person name="Grigoriev I.V."/>
            <person name="Nagy L.G."/>
            <person name="Hibbett D."/>
            <person name="Henrissat B."/>
            <person name="Matheny P.B."/>
            <person name="Labbe J."/>
            <person name="Martin F.M."/>
        </authorList>
    </citation>
    <scope>NUCLEOTIDE SEQUENCE</scope>
    <source>
        <strain evidence="1">EC-137</strain>
    </source>
</reference>
<name>A0ACB8QGM2_9AGAM</name>
<comment type="caution">
    <text evidence="1">The sequence shown here is derived from an EMBL/GenBank/DDBJ whole genome shotgun (WGS) entry which is preliminary data.</text>
</comment>
<evidence type="ECO:0000313" key="2">
    <source>
        <dbReference type="Proteomes" id="UP000814128"/>
    </source>
</evidence>
<sequence>MFITLALALALAQQSTFVTAASSGCPADGPISCQSSGAASCCLENPGGLILQTQFWDTNPSTGPDNSWTVHGLWPDNCDGTFLENCDSSRDYKGISSLLEAAGASSTLNFMNTFWVNLPSDGTNEEFWEHEWATHGTCYNTLLPSCFSDYQTGAEAVAFFQTVQRVFEVLPTYNWLASAGITPDSSATHTRDELQSALREAAGVTPELECNGNDLNAVYWFFNLQGSVVDGKFIPIDAPASSQRGGNCPTSGILYQPKGSSGFQGSTRRAEDEL</sequence>
<protein>
    <submittedName>
        <fullName evidence="1">Ribonuclease T2-like protein</fullName>
    </submittedName>
</protein>
<proteinExistence type="predicted"/>
<evidence type="ECO:0000313" key="1">
    <source>
        <dbReference type="EMBL" id="KAI0030964.1"/>
    </source>
</evidence>
<accession>A0ACB8QGM2</accession>
<keyword evidence="2" id="KW-1185">Reference proteome</keyword>
<dbReference type="Proteomes" id="UP000814128">
    <property type="component" value="Unassembled WGS sequence"/>
</dbReference>
<reference evidence="1" key="1">
    <citation type="submission" date="2021-02" db="EMBL/GenBank/DDBJ databases">
        <authorList>
            <consortium name="DOE Joint Genome Institute"/>
            <person name="Ahrendt S."/>
            <person name="Looney B.P."/>
            <person name="Miyauchi S."/>
            <person name="Morin E."/>
            <person name="Drula E."/>
            <person name="Courty P.E."/>
            <person name="Chicoki N."/>
            <person name="Fauchery L."/>
            <person name="Kohler A."/>
            <person name="Kuo A."/>
            <person name="Labutti K."/>
            <person name="Pangilinan J."/>
            <person name="Lipzen A."/>
            <person name="Riley R."/>
            <person name="Andreopoulos W."/>
            <person name="He G."/>
            <person name="Johnson J."/>
            <person name="Barry K.W."/>
            <person name="Grigoriev I.V."/>
            <person name="Nagy L."/>
            <person name="Hibbett D."/>
            <person name="Henrissat B."/>
            <person name="Matheny P.B."/>
            <person name="Labbe J."/>
            <person name="Martin F."/>
        </authorList>
    </citation>
    <scope>NUCLEOTIDE SEQUENCE</scope>
    <source>
        <strain evidence="1">EC-137</strain>
    </source>
</reference>
<dbReference type="EMBL" id="MU273598">
    <property type="protein sequence ID" value="KAI0030964.1"/>
    <property type="molecule type" value="Genomic_DNA"/>
</dbReference>
<gene>
    <name evidence="1" type="ORF">K488DRAFT_53099</name>
</gene>